<keyword evidence="3" id="KW-1185">Reference proteome</keyword>
<comment type="caution">
    <text evidence="2">The sequence shown here is derived from an EMBL/GenBank/DDBJ whole genome shotgun (WGS) entry which is preliminary data.</text>
</comment>
<protein>
    <submittedName>
        <fullName evidence="2">NAD(P)H-binding protein</fullName>
    </submittedName>
</protein>
<feature type="domain" description="NAD(P)-binding" evidence="1">
    <location>
        <begin position="7"/>
        <end position="193"/>
    </location>
</feature>
<reference evidence="2" key="1">
    <citation type="submission" date="2021-03" db="EMBL/GenBank/DDBJ databases">
        <authorList>
            <person name="Kanchanasin P."/>
            <person name="Saeng-In P."/>
            <person name="Phongsopitanun W."/>
            <person name="Yuki M."/>
            <person name="Kudo T."/>
            <person name="Ohkuma M."/>
            <person name="Tanasupawat S."/>
        </authorList>
    </citation>
    <scope>NUCLEOTIDE SEQUENCE</scope>
    <source>
        <strain evidence="2">GKU 128</strain>
    </source>
</reference>
<dbReference type="InterPro" id="IPR016040">
    <property type="entry name" value="NAD(P)-bd_dom"/>
</dbReference>
<dbReference type="EMBL" id="JAGEOJ010000012">
    <property type="protein sequence ID" value="MBO2451146.1"/>
    <property type="molecule type" value="Genomic_DNA"/>
</dbReference>
<accession>A0A939T3H1</accession>
<gene>
    <name evidence="2" type="ORF">J4573_28915</name>
</gene>
<name>A0A939T3H1_9ACTN</name>
<sequence>MTILVTGARGRVARDLVQRLHDAGQKVRAAGRDPQAAQVPSDVEVMAVDLAEPETLAAALRGDGGDGGGEGGGGGGGGVRKVFFYAERAGLDGAVAQAKAAGVEHIVLLSAIGADPGSDDSIARMHGQAERAVMESGLAWTVVRPGGFATNRLIWAESIRAERVVRDPFPESHSALIHETDIAAVAFHALTEPGHEGRTYELTGPESLTQRRQAELIGAAIGGRPVRFEVRSVDDYRRSLDAFGPGVADSVIAHVAAMVDRPAPTTETVREVTGRPARGFAEWAADHAADFARRA</sequence>
<dbReference type="PANTHER" id="PTHR43162:SF1">
    <property type="entry name" value="PRESTALK A DIFFERENTIATION PROTEIN A"/>
    <property type="match status" value="1"/>
</dbReference>
<evidence type="ECO:0000313" key="2">
    <source>
        <dbReference type="EMBL" id="MBO2451146.1"/>
    </source>
</evidence>
<dbReference type="InterPro" id="IPR051604">
    <property type="entry name" value="Ergot_Alk_Oxidoreductase"/>
</dbReference>
<dbReference type="Gene3D" id="3.40.50.720">
    <property type="entry name" value="NAD(P)-binding Rossmann-like Domain"/>
    <property type="match status" value="1"/>
</dbReference>
<dbReference type="InterPro" id="IPR036291">
    <property type="entry name" value="NAD(P)-bd_dom_sf"/>
</dbReference>
<evidence type="ECO:0000313" key="3">
    <source>
        <dbReference type="Proteomes" id="UP000669179"/>
    </source>
</evidence>
<dbReference type="PANTHER" id="PTHR43162">
    <property type="match status" value="1"/>
</dbReference>
<dbReference type="AlphaFoldDB" id="A0A939T3H1"/>
<organism evidence="2 3">
    <name type="scientific">Actinomadura barringtoniae</name>
    <dbReference type="NCBI Taxonomy" id="1427535"/>
    <lineage>
        <taxon>Bacteria</taxon>
        <taxon>Bacillati</taxon>
        <taxon>Actinomycetota</taxon>
        <taxon>Actinomycetes</taxon>
        <taxon>Streptosporangiales</taxon>
        <taxon>Thermomonosporaceae</taxon>
        <taxon>Actinomadura</taxon>
    </lineage>
</organism>
<proteinExistence type="predicted"/>
<dbReference type="Proteomes" id="UP000669179">
    <property type="component" value="Unassembled WGS sequence"/>
</dbReference>
<evidence type="ECO:0000259" key="1">
    <source>
        <dbReference type="Pfam" id="PF13460"/>
    </source>
</evidence>
<dbReference type="Pfam" id="PF13460">
    <property type="entry name" value="NAD_binding_10"/>
    <property type="match status" value="1"/>
</dbReference>
<dbReference type="SUPFAM" id="SSF51735">
    <property type="entry name" value="NAD(P)-binding Rossmann-fold domains"/>
    <property type="match status" value="1"/>
</dbReference>
<dbReference type="RefSeq" id="WP_208259042.1">
    <property type="nucleotide sequence ID" value="NZ_JAGEOJ010000012.1"/>
</dbReference>